<dbReference type="SUPFAM" id="SSF141000">
    <property type="entry name" value="Glu-tRNAGln amidotransferase C subunit"/>
    <property type="match status" value="1"/>
</dbReference>
<evidence type="ECO:0000256" key="3">
    <source>
        <dbReference type="ARBA" id="ARBA00024799"/>
    </source>
</evidence>
<comment type="function">
    <text evidence="3">Allows the formation of correctly charged Asn-tRNA(Asn) or Gln-tRNA(Gln) through the transamidation of misacylated Asp-tRNA(Asn) or Glu-tRNA(Gln) in organisms which lack either or both of asparaginyl-tRNA or glutaminyl-tRNA synthetases. The reaction takes place in the presence of glutamine and ATP through an activated phospho-Asp-tRNA(Asn) or phospho-Glu-tRNA(Gln).</text>
</comment>
<comment type="caution">
    <text evidence="6">The sequence shown here is derived from an EMBL/GenBank/DDBJ whole genome shotgun (WGS) entry which is preliminary data.</text>
</comment>
<evidence type="ECO:0000256" key="5">
    <source>
        <dbReference type="ARBA" id="ARBA00047913"/>
    </source>
</evidence>
<dbReference type="EMBL" id="SVBY01000062">
    <property type="protein sequence ID" value="MBE6093208.1"/>
    <property type="molecule type" value="Genomic_DNA"/>
</dbReference>
<proteinExistence type="inferred from homology"/>
<organism evidence="6 7">
    <name type="scientific">Selenomonas ruminantium</name>
    <dbReference type="NCBI Taxonomy" id="971"/>
    <lineage>
        <taxon>Bacteria</taxon>
        <taxon>Bacillati</taxon>
        <taxon>Bacillota</taxon>
        <taxon>Negativicutes</taxon>
        <taxon>Selenomonadales</taxon>
        <taxon>Selenomonadaceae</taxon>
        <taxon>Selenomonas</taxon>
    </lineage>
</organism>
<dbReference type="Pfam" id="PF02686">
    <property type="entry name" value="GatC"/>
    <property type="match status" value="1"/>
</dbReference>
<gene>
    <name evidence="6" type="ORF">E7201_08615</name>
</gene>
<feature type="non-terminal residue" evidence="6">
    <location>
        <position position="49"/>
    </location>
</feature>
<evidence type="ECO:0000256" key="4">
    <source>
        <dbReference type="ARBA" id="ARBA00047380"/>
    </source>
</evidence>
<comment type="catalytic activity">
    <reaction evidence="4">
        <text>L-aspartyl-tRNA(Asn) + L-glutamine + ATP + H2O = L-asparaginyl-tRNA(Asn) + L-glutamate + ADP + phosphate + 2 H(+)</text>
        <dbReference type="Rhea" id="RHEA:14513"/>
        <dbReference type="Rhea" id="RHEA-COMP:9674"/>
        <dbReference type="Rhea" id="RHEA-COMP:9677"/>
        <dbReference type="ChEBI" id="CHEBI:15377"/>
        <dbReference type="ChEBI" id="CHEBI:15378"/>
        <dbReference type="ChEBI" id="CHEBI:29985"/>
        <dbReference type="ChEBI" id="CHEBI:30616"/>
        <dbReference type="ChEBI" id="CHEBI:43474"/>
        <dbReference type="ChEBI" id="CHEBI:58359"/>
        <dbReference type="ChEBI" id="CHEBI:78515"/>
        <dbReference type="ChEBI" id="CHEBI:78516"/>
        <dbReference type="ChEBI" id="CHEBI:456216"/>
    </reaction>
</comment>
<accession>A0A927WQ63</accession>
<comment type="catalytic activity">
    <reaction evidence="5">
        <text>L-glutamyl-tRNA(Gln) + L-glutamine + ATP + H2O = L-glutaminyl-tRNA(Gln) + L-glutamate + ADP + phosphate + H(+)</text>
        <dbReference type="Rhea" id="RHEA:17521"/>
        <dbReference type="Rhea" id="RHEA-COMP:9681"/>
        <dbReference type="Rhea" id="RHEA-COMP:9684"/>
        <dbReference type="ChEBI" id="CHEBI:15377"/>
        <dbReference type="ChEBI" id="CHEBI:15378"/>
        <dbReference type="ChEBI" id="CHEBI:29985"/>
        <dbReference type="ChEBI" id="CHEBI:30616"/>
        <dbReference type="ChEBI" id="CHEBI:43474"/>
        <dbReference type="ChEBI" id="CHEBI:58359"/>
        <dbReference type="ChEBI" id="CHEBI:78520"/>
        <dbReference type="ChEBI" id="CHEBI:78521"/>
        <dbReference type="ChEBI" id="CHEBI:456216"/>
    </reaction>
</comment>
<evidence type="ECO:0000256" key="1">
    <source>
        <dbReference type="ARBA" id="ARBA00010757"/>
    </source>
</evidence>
<dbReference type="AlphaFoldDB" id="A0A927WQ63"/>
<reference evidence="6" key="1">
    <citation type="submission" date="2019-04" db="EMBL/GenBank/DDBJ databases">
        <title>Evolution of Biomass-Degrading Anaerobic Consortia Revealed by Metagenomics.</title>
        <authorList>
            <person name="Peng X."/>
        </authorList>
    </citation>
    <scope>NUCLEOTIDE SEQUENCE</scope>
    <source>
        <strain evidence="6">SIG240</strain>
    </source>
</reference>
<protein>
    <submittedName>
        <fullName evidence="6">Aspartyl/glutamyl-tRNA amidotransferase subunit C</fullName>
    </submittedName>
</protein>
<dbReference type="Proteomes" id="UP000761380">
    <property type="component" value="Unassembled WGS sequence"/>
</dbReference>
<comment type="subunit">
    <text evidence="2">Heterotrimer of A, B and C subunits.</text>
</comment>
<dbReference type="Gene3D" id="1.10.20.60">
    <property type="entry name" value="Glu-tRNAGln amidotransferase C subunit, N-terminal domain"/>
    <property type="match status" value="1"/>
</dbReference>
<evidence type="ECO:0000313" key="6">
    <source>
        <dbReference type="EMBL" id="MBE6093208.1"/>
    </source>
</evidence>
<dbReference type="GO" id="GO:0006450">
    <property type="term" value="P:regulation of translational fidelity"/>
    <property type="evidence" value="ECO:0007669"/>
    <property type="project" value="InterPro"/>
</dbReference>
<dbReference type="InterPro" id="IPR036113">
    <property type="entry name" value="Asp/Glu-ADT_sf_sub_c"/>
</dbReference>
<sequence length="49" mass="5658">MKVTKEDLQNVAVLSRLAIPADQEDKYIDQMDKILTYMDNLSELDTENV</sequence>
<name>A0A927WQ63_SELRU</name>
<evidence type="ECO:0000313" key="7">
    <source>
        <dbReference type="Proteomes" id="UP000761380"/>
    </source>
</evidence>
<comment type="similarity">
    <text evidence="1">Belongs to the GatC family.</text>
</comment>
<evidence type="ECO:0000256" key="2">
    <source>
        <dbReference type="ARBA" id="ARBA00011123"/>
    </source>
</evidence>
<dbReference type="InterPro" id="IPR003837">
    <property type="entry name" value="GatC"/>
</dbReference>